<gene>
    <name evidence="1" type="ORF">DZC73_24955</name>
</gene>
<dbReference type="OrthoDB" id="7030114at2"/>
<organism evidence="1 2">
    <name type="scientific">Piscinibacter terrae</name>
    <dbReference type="NCBI Taxonomy" id="2496871"/>
    <lineage>
        <taxon>Bacteria</taxon>
        <taxon>Pseudomonadati</taxon>
        <taxon>Pseudomonadota</taxon>
        <taxon>Betaproteobacteria</taxon>
        <taxon>Burkholderiales</taxon>
        <taxon>Sphaerotilaceae</taxon>
        <taxon>Piscinibacter</taxon>
    </lineage>
</organism>
<protein>
    <submittedName>
        <fullName evidence="1">DUF3606 domain-containing protein</fullName>
    </submittedName>
</protein>
<dbReference type="Proteomes" id="UP000267464">
    <property type="component" value="Unassembled WGS sequence"/>
</dbReference>
<dbReference type="AlphaFoldDB" id="A0A3N7ITS4"/>
<dbReference type="RefSeq" id="WP_124543093.1">
    <property type="nucleotide sequence ID" value="NZ_QUSW01000008.1"/>
</dbReference>
<dbReference type="Pfam" id="PF12244">
    <property type="entry name" value="DUF3606"/>
    <property type="match status" value="1"/>
</dbReference>
<sequence>MPTETDAFTGSEHARIDLTRDVDVAFWCRLLDVDHSQLRRAIQQVGPRSDAVMRYLKRSLPAAVPPQASEGADAR</sequence>
<evidence type="ECO:0000313" key="2">
    <source>
        <dbReference type="Proteomes" id="UP000267464"/>
    </source>
</evidence>
<evidence type="ECO:0000313" key="1">
    <source>
        <dbReference type="EMBL" id="RQP22242.1"/>
    </source>
</evidence>
<keyword evidence="2" id="KW-1185">Reference proteome</keyword>
<comment type="caution">
    <text evidence="1">The sequence shown here is derived from an EMBL/GenBank/DDBJ whole genome shotgun (WGS) entry which is preliminary data.</text>
</comment>
<name>A0A3N7ITS4_9BURK</name>
<accession>A0A3N7ITS4</accession>
<proteinExistence type="predicted"/>
<dbReference type="EMBL" id="QUSW01000008">
    <property type="protein sequence ID" value="RQP22242.1"/>
    <property type="molecule type" value="Genomic_DNA"/>
</dbReference>
<reference evidence="1 2" key="1">
    <citation type="submission" date="2018-08" db="EMBL/GenBank/DDBJ databases">
        <authorList>
            <person name="Khan S.A."/>
            <person name="Jeon C.O."/>
            <person name="Chun B.H."/>
            <person name="Jeong S.E."/>
        </authorList>
    </citation>
    <scope>NUCLEOTIDE SEQUENCE [LARGE SCALE GENOMIC DNA]</scope>
    <source>
        <strain evidence="1 2">S-16</strain>
    </source>
</reference>
<dbReference type="InterPro" id="IPR022037">
    <property type="entry name" value="DUF3606"/>
</dbReference>
<reference evidence="1 2" key="2">
    <citation type="submission" date="2018-12" db="EMBL/GenBank/DDBJ databases">
        <title>Rhizobacter gummiphilus sp. nov., a rubber-degrading bacterium isolated from the soil of a botanical garden in Japan.</title>
        <authorList>
            <person name="Shunsuke S.S."/>
        </authorList>
    </citation>
    <scope>NUCLEOTIDE SEQUENCE [LARGE SCALE GENOMIC DNA]</scope>
    <source>
        <strain evidence="1 2">S-16</strain>
    </source>
</reference>